<dbReference type="InterPro" id="IPR027417">
    <property type="entry name" value="P-loop_NTPase"/>
</dbReference>
<comment type="caution">
    <text evidence="1">The sequence shown here is derived from an EMBL/GenBank/DDBJ whole genome shotgun (WGS) entry which is preliminary data.</text>
</comment>
<dbReference type="Proteomes" id="UP000178797">
    <property type="component" value="Unassembled WGS sequence"/>
</dbReference>
<dbReference type="AlphaFoldDB" id="A0A1F7RXZ8"/>
<dbReference type="SUPFAM" id="SSF52540">
    <property type="entry name" value="P-loop containing nucleoside triphosphate hydrolases"/>
    <property type="match status" value="1"/>
</dbReference>
<dbReference type="Pfam" id="PF13469">
    <property type="entry name" value="Sulfotransfer_3"/>
    <property type="match status" value="2"/>
</dbReference>
<dbReference type="PANTHER" id="PTHR36451:SF1">
    <property type="entry name" value="OMEGA-HYDROXY-BETA-DIHYDROMENAQUINONE-9 SULFOTRANSFERASE STF3"/>
    <property type="match status" value="1"/>
</dbReference>
<dbReference type="EMBL" id="MGDE01000090">
    <property type="protein sequence ID" value="OGL46403.1"/>
    <property type="molecule type" value="Genomic_DNA"/>
</dbReference>
<evidence type="ECO:0008006" key="3">
    <source>
        <dbReference type="Google" id="ProtNLM"/>
    </source>
</evidence>
<reference evidence="1 2" key="1">
    <citation type="journal article" date="2016" name="Nat. Commun.">
        <title>Thousands of microbial genomes shed light on interconnected biogeochemical processes in an aquifer system.</title>
        <authorList>
            <person name="Anantharaman K."/>
            <person name="Brown C.T."/>
            <person name="Hug L.A."/>
            <person name="Sharon I."/>
            <person name="Castelle C.J."/>
            <person name="Probst A.J."/>
            <person name="Thomas B.C."/>
            <person name="Singh A."/>
            <person name="Wilkins M.J."/>
            <person name="Karaoz U."/>
            <person name="Brodie E.L."/>
            <person name="Williams K.H."/>
            <person name="Hubbard S.S."/>
            <person name="Banfield J.F."/>
        </authorList>
    </citation>
    <scope>NUCLEOTIDE SEQUENCE [LARGE SCALE GENOMIC DNA]</scope>
</reference>
<evidence type="ECO:0000313" key="1">
    <source>
        <dbReference type="EMBL" id="OGL46403.1"/>
    </source>
</evidence>
<sequence length="308" mass="36247">MREASTTDKIIKTVHFRSKSLLCWCRNIVWPLVRYKIKQPVFIIGCSRSGTTVVYKVLSMSKGLASLQKESHDFWNSLDPPEERNWDSHNLGAEDVNERERVAVARYFFKHVGMKRFVDKANQNCFRIPYLLELFPDAVFVYVKRDGSDNINSLIHGWGKPEEFGGWSHNLPATVQIGNGKYTRWCFFLFPGWRTFLEKKIEVVCAQQWIEANEAVLSAKQNIPSSQWVEIFYEDILYSPIETFQRVFEQLNLTFSDEIKRHCDNLASKPYNAFSRPRLNKWKEENRERIERITPKISETMRKIGYKT</sequence>
<gene>
    <name evidence="1" type="ORF">A2W05_10295</name>
</gene>
<protein>
    <recommendedName>
        <fullName evidence="3">Sulfotransferase</fullName>
    </recommendedName>
</protein>
<accession>A0A1F7RXZ8</accession>
<organism evidence="1 2">
    <name type="scientific">Candidatus Schekmanbacteria bacterium RBG_16_38_10</name>
    <dbReference type="NCBI Taxonomy" id="1817879"/>
    <lineage>
        <taxon>Bacteria</taxon>
        <taxon>Candidatus Schekmaniibacteriota</taxon>
    </lineage>
</organism>
<name>A0A1F7RXZ8_9BACT</name>
<dbReference type="PANTHER" id="PTHR36451">
    <property type="entry name" value="PAPS-DEPENDENT SULFOTRANSFERASE STF3"/>
    <property type="match status" value="1"/>
</dbReference>
<dbReference type="InterPro" id="IPR052736">
    <property type="entry name" value="Stf3_sulfotransferase"/>
</dbReference>
<proteinExistence type="predicted"/>
<dbReference type="Gene3D" id="3.40.50.300">
    <property type="entry name" value="P-loop containing nucleotide triphosphate hydrolases"/>
    <property type="match status" value="1"/>
</dbReference>
<evidence type="ECO:0000313" key="2">
    <source>
        <dbReference type="Proteomes" id="UP000178797"/>
    </source>
</evidence>